<reference evidence="2 3" key="1">
    <citation type="submission" date="2022-11" db="EMBL/GenBank/DDBJ databases">
        <title>Minimal conservation of predation-associated metabolite biosynthetic gene clusters underscores biosynthetic potential of Myxococcota including descriptions for ten novel species: Archangium lansinium sp. nov., Myxococcus landrumus sp. nov., Nannocystis bai.</title>
        <authorList>
            <person name="Ahearne A."/>
            <person name="Stevens C."/>
            <person name="Dowd S."/>
        </authorList>
    </citation>
    <scope>NUCLEOTIDE SEQUENCE [LARGE SCALE GENOMIC DNA]</scope>
    <source>
        <strain evidence="2 3">NCELM</strain>
    </source>
</reference>
<keyword evidence="3" id="KW-1185">Reference proteome</keyword>
<evidence type="ECO:0000256" key="1">
    <source>
        <dbReference type="SAM" id="MobiDB-lite"/>
    </source>
</evidence>
<protein>
    <submittedName>
        <fullName evidence="2">Uncharacterized protein</fullName>
    </submittedName>
</protein>
<evidence type="ECO:0000313" key="3">
    <source>
        <dbReference type="Proteomes" id="UP001217838"/>
    </source>
</evidence>
<feature type="region of interest" description="Disordered" evidence="1">
    <location>
        <begin position="25"/>
        <end position="108"/>
    </location>
</feature>
<organism evidence="2 3">
    <name type="scientific">Nannocystis radixulma</name>
    <dbReference type="NCBI Taxonomy" id="2995305"/>
    <lineage>
        <taxon>Bacteria</taxon>
        <taxon>Pseudomonadati</taxon>
        <taxon>Myxococcota</taxon>
        <taxon>Polyangia</taxon>
        <taxon>Nannocystales</taxon>
        <taxon>Nannocystaceae</taxon>
        <taxon>Nannocystis</taxon>
    </lineage>
</organism>
<dbReference type="Proteomes" id="UP001217838">
    <property type="component" value="Unassembled WGS sequence"/>
</dbReference>
<feature type="compositionally biased region" description="Pro residues" evidence="1">
    <location>
        <begin position="47"/>
        <end position="85"/>
    </location>
</feature>
<sequence length="442" mass="45833">MTTPHSPHSRPWLRLAALLGTAACTANPPVDARPKTDSAPAPAAAPVAPPAPDAPPAPVARVDPPAPAPVPPSLPPPPSGEPAPAEPVGDAPPVDPAAVPPVDPAAAPPGEITTPAALIAAPIVAAEHQVAWRDVVALPAAPALKGFQYLATGVLAGADADFSTLDAAGAWVAAGIGAPPGHLVGHWPDEVWAVEHGQTRDRAQLPRLRLHRLRGTSRWVPQAIGIDQWVETDRLGPVRKSWNVGFLAIIDNGLVRVASNGVPDPDLPMVRGSLRDLVESKAGALYTLAEDNGYYVQIACADAACVQANAIPLPPGAWEWEHTIPRQKHSVSMTLHDPASDITNHILHYETGGWKLEALPAGGRFAGLWPTTDGGLWAQTADALLHRDPAGVWRSVALPADFSATGPVFAAMPKTLNEIVIMGVRGGAPVLLATAARAQTPG</sequence>
<gene>
    <name evidence="2" type="ORF">POL58_46535</name>
</gene>
<name>A0ABT5BMB4_9BACT</name>
<dbReference type="RefSeq" id="WP_272010227.1">
    <property type="nucleotide sequence ID" value="NZ_JAQNDN010000027.1"/>
</dbReference>
<feature type="compositionally biased region" description="Pro residues" evidence="1">
    <location>
        <begin position="93"/>
        <end position="107"/>
    </location>
</feature>
<comment type="caution">
    <text evidence="2">The sequence shown here is derived from an EMBL/GenBank/DDBJ whole genome shotgun (WGS) entry which is preliminary data.</text>
</comment>
<accession>A0ABT5BMB4</accession>
<dbReference type="EMBL" id="JAQNDN010000027">
    <property type="protein sequence ID" value="MDC0675289.1"/>
    <property type="molecule type" value="Genomic_DNA"/>
</dbReference>
<evidence type="ECO:0000313" key="2">
    <source>
        <dbReference type="EMBL" id="MDC0675289.1"/>
    </source>
</evidence>
<proteinExistence type="predicted"/>